<sequence length="323" mass="34429">MIVGIVIAVVVLAALVALGTSLRIAREYQRLVVFRLGRVVATKGPGVVFLNPVTDRTQLVDLREQFFEVPHQVAITKDNAAISIDFLIFYKVVDPRQSVVAVQDLKGAALNLAATALRSVVGGISLDDVLSKREEINAALRVRLDEVTERWGVKVTNVEVREVNPPPTVQEAMTRQMAAERARRALVTEAEGQKQAAVLAAEGERQAAITLAEGQQQAAVLAAEGERQAARLRAQGLAGALEELEAVARGLDERTLALQYLQTLQRVGESAGSTVVLPMELADLAAGVRRLLAGTGPLVPGPERPEGAPIDDGMVQPAPDGLA</sequence>
<organism evidence="4 5">
    <name type="scientific">Aciditerrimonas ferrireducens</name>
    <dbReference type="NCBI Taxonomy" id="667306"/>
    <lineage>
        <taxon>Bacteria</taxon>
        <taxon>Bacillati</taxon>
        <taxon>Actinomycetota</taxon>
        <taxon>Acidimicrobiia</taxon>
        <taxon>Acidimicrobiales</taxon>
        <taxon>Acidimicrobiaceae</taxon>
        <taxon>Aciditerrimonas</taxon>
    </lineage>
</organism>
<proteinExistence type="inferred from homology"/>
<evidence type="ECO:0000313" key="4">
    <source>
        <dbReference type="EMBL" id="MFC0082006.1"/>
    </source>
</evidence>
<protein>
    <submittedName>
        <fullName evidence="4">SPFH domain-containing protein</fullName>
    </submittedName>
</protein>
<dbReference type="PANTHER" id="PTHR10264">
    <property type="entry name" value="BAND 7 PROTEIN-RELATED"/>
    <property type="match status" value="1"/>
</dbReference>
<dbReference type="SUPFAM" id="SSF117892">
    <property type="entry name" value="Band 7/SPFH domain"/>
    <property type="match status" value="1"/>
</dbReference>
<dbReference type="SMART" id="SM00244">
    <property type="entry name" value="PHB"/>
    <property type="match status" value="1"/>
</dbReference>
<dbReference type="EMBL" id="JBHLYQ010000063">
    <property type="protein sequence ID" value="MFC0082006.1"/>
    <property type="molecule type" value="Genomic_DNA"/>
</dbReference>
<dbReference type="InterPro" id="IPR001972">
    <property type="entry name" value="Stomatin_HflK_fam"/>
</dbReference>
<dbReference type="Pfam" id="PF01145">
    <property type="entry name" value="Band_7"/>
    <property type="match status" value="1"/>
</dbReference>
<evidence type="ECO:0000256" key="1">
    <source>
        <dbReference type="ARBA" id="ARBA00008164"/>
    </source>
</evidence>
<evidence type="ECO:0000259" key="3">
    <source>
        <dbReference type="SMART" id="SM00244"/>
    </source>
</evidence>
<comment type="similarity">
    <text evidence="1">Belongs to the band 7/mec-2 family.</text>
</comment>
<evidence type="ECO:0000256" key="2">
    <source>
        <dbReference type="SAM" id="MobiDB-lite"/>
    </source>
</evidence>
<dbReference type="InterPro" id="IPR036013">
    <property type="entry name" value="Band_7/SPFH_dom_sf"/>
</dbReference>
<reference evidence="4 5" key="1">
    <citation type="submission" date="2024-09" db="EMBL/GenBank/DDBJ databases">
        <authorList>
            <person name="Sun Q."/>
            <person name="Mori K."/>
        </authorList>
    </citation>
    <scope>NUCLEOTIDE SEQUENCE [LARGE SCALE GENOMIC DNA]</scope>
    <source>
        <strain evidence="4 5">JCM 15389</strain>
    </source>
</reference>
<dbReference type="InterPro" id="IPR001107">
    <property type="entry name" value="Band_7"/>
</dbReference>
<accession>A0ABV6C2T7</accession>
<feature type="domain" description="Band 7" evidence="3">
    <location>
        <begin position="20"/>
        <end position="177"/>
    </location>
</feature>
<dbReference type="Gene3D" id="3.30.479.30">
    <property type="entry name" value="Band 7 domain"/>
    <property type="match status" value="1"/>
</dbReference>
<dbReference type="RefSeq" id="WP_377789380.1">
    <property type="nucleotide sequence ID" value="NZ_JBHLYQ010000063.1"/>
</dbReference>
<dbReference type="PANTHER" id="PTHR10264:SF19">
    <property type="entry name" value="AT06885P-RELATED"/>
    <property type="match status" value="1"/>
</dbReference>
<dbReference type="PRINTS" id="PR00721">
    <property type="entry name" value="STOMATIN"/>
</dbReference>
<dbReference type="Proteomes" id="UP001589788">
    <property type="component" value="Unassembled WGS sequence"/>
</dbReference>
<dbReference type="InterPro" id="IPR043202">
    <property type="entry name" value="Band-7_stomatin-like"/>
</dbReference>
<keyword evidence="5" id="KW-1185">Reference proteome</keyword>
<comment type="caution">
    <text evidence="4">The sequence shown here is derived from an EMBL/GenBank/DDBJ whole genome shotgun (WGS) entry which is preliminary data.</text>
</comment>
<evidence type="ECO:0000313" key="5">
    <source>
        <dbReference type="Proteomes" id="UP001589788"/>
    </source>
</evidence>
<feature type="region of interest" description="Disordered" evidence="2">
    <location>
        <begin position="296"/>
        <end position="323"/>
    </location>
</feature>
<gene>
    <name evidence="4" type="ORF">ACFFRE_07575</name>
</gene>
<name>A0ABV6C2T7_9ACTN</name>